<keyword evidence="5" id="KW-0479">Metal-binding</keyword>
<feature type="region of interest" description="Disordered" evidence="7">
    <location>
        <begin position="596"/>
        <end position="620"/>
    </location>
</feature>
<evidence type="ECO:0000313" key="12">
    <source>
        <dbReference type="Proteomes" id="UP000247702"/>
    </source>
</evidence>
<keyword evidence="12" id="KW-1185">Reference proteome</keyword>
<keyword evidence="6" id="KW-0460">Magnesium</keyword>
<dbReference type="SUPFAM" id="SSF81631">
    <property type="entry name" value="PAP/OAS1 substrate-binding domain"/>
    <property type="match status" value="1"/>
</dbReference>
<feature type="compositionally biased region" description="Basic residues" evidence="7">
    <location>
        <begin position="605"/>
        <end position="620"/>
    </location>
</feature>
<evidence type="ECO:0000256" key="2">
    <source>
        <dbReference type="ARBA" id="ARBA00008593"/>
    </source>
</evidence>
<dbReference type="EMBL" id="BLAL01000304">
    <property type="protein sequence ID" value="GET02031.1"/>
    <property type="molecule type" value="Genomic_DNA"/>
</dbReference>
<organism evidence="10 12">
    <name type="scientific">Rhizophagus clarus</name>
    <dbReference type="NCBI Taxonomy" id="94130"/>
    <lineage>
        <taxon>Eukaryota</taxon>
        <taxon>Fungi</taxon>
        <taxon>Fungi incertae sedis</taxon>
        <taxon>Mucoromycota</taxon>
        <taxon>Glomeromycotina</taxon>
        <taxon>Glomeromycetes</taxon>
        <taxon>Glomerales</taxon>
        <taxon>Glomeraceae</taxon>
        <taxon>Rhizophagus</taxon>
    </lineage>
</organism>
<evidence type="ECO:0000256" key="4">
    <source>
        <dbReference type="ARBA" id="ARBA00022679"/>
    </source>
</evidence>
<comment type="similarity">
    <text evidence="2">Belongs to the DNA polymerase type-B-like family.</text>
</comment>
<comment type="cofactor">
    <cofactor evidence="1">
        <name>Mn(2+)</name>
        <dbReference type="ChEBI" id="CHEBI:29035"/>
    </cofactor>
</comment>
<comment type="caution">
    <text evidence="10">The sequence shown here is derived from an EMBL/GenBank/DDBJ whole genome shotgun (WGS) entry which is preliminary data.</text>
</comment>
<dbReference type="GO" id="GO:0031499">
    <property type="term" value="C:TRAMP complex"/>
    <property type="evidence" value="ECO:0007669"/>
    <property type="project" value="TreeGrafter"/>
</dbReference>
<gene>
    <name evidence="11" type="ORF">RCL2_002840900</name>
    <name evidence="10" type="ORF">RclHR1_03870012</name>
</gene>
<dbReference type="EC" id="2.7.7.19" evidence="3"/>
<dbReference type="Gene3D" id="3.30.460.10">
    <property type="entry name" value="Beta Polymerase, domain 2"/>
    <property type="match status" value="1"/>
</dbReference>
<accession>A0A2Z6RVD7</accession>
<protein>
    <recommendedName>
        <fullName evidence="3">polynucleotide adenylyltransferase</fullName>
        <ecNumber evidence="3">2.7.7.19</ecNumber>
    </recommendedName>
</protein>
<dbReference type="GO" id="GO:1990817">
    <property type="term" value="F:poly(A) RNA polymerase activity"/>
    <property type="evidence" value="ECO:0007669"/>
    <property type="project" value="UniProtKB-EC"/>
</dbReference>
<dbReference type="CDD" id="cd05402">
    <property type="entry name" value="NT_PAP_TUTase"/>
    <property type="match status" value="1"/>
</dbReference>
<dbReference type="InterPro" id="IPR043519">
    <property type="entry name" value="NT_sf"/>
</dbReference>
<dbReference type="GO" id="GO:0010605">
    <property type="term" value="P:negative regulation of macromolecule metabolic process"/>
    <property type="evidence" value="ECO:0007669"/>
    <property type="project" value="UniProtKB-ARBA"/>
</dbReference>
<dbReference type="SUPFAM" id="SSF81301">
    <property type="entry name" value="Nucleotidyltransferase"/>
    <property type="match status" value="1"/>
</dbReference>
<evidence type="ECO:0000256" key="5">
    <source>
        <dbReference type="ARBA" id="ARBA00022723"/>
    </source>
</evidence>
<evidence type="ECO:0000256" key="3">
    <source>
        <dbReference type="ARBA" id="ARBA00012388"/>
    </source>
</evidence>
<evidence type="ECO:0000256" key="7">
    <source>
        <dbReference type="SAM" id="MobiDB-lite"/>
    </source>
</evidence>
<evidence type="ECO:0000256" key="1">
    <source>
        <dbReference type="ARBA" id="ARBA00001936"/>
    </source>
</evidence>
<evidence type="ECO:0000259" key="9">
    <source>
        <dbReference type="Pfam" id="PF22600"/>
    </source>
</evidence>
<dbReference type="GO" id="GO:0031123">
    <property type="term" value="P:RNA 3'-end processing"/>
    <property type="evidence" value="ECO:0007669"/>
    <property type="project" value="TreeGrafter"/>
</dbReference>
<dbReference type="GO" id="GO:0003729">
    <property type="term" value="F:mRNA binding"/>
    <property type="evidence" value="ECO:0007669"/>
    <property type="project" value="TreeGrafter"/>
</dbReference>
<dbReference type="STRING" id="94130.A0A2Z6RVD7"/>
<reference evidence="10 12" key="1">
    <citation type="submission" date="2017-11" db="EMBL/GenBank/DDBJ databases">
        <title>The genome of Rhizophagus clarus HR1 reveals common genetic basis of auxotrophy among arbuscular mycorrhizal fungi.</title>
        <authorList>
            <person name="Kobayashi Y."/>
        </authorList>
    </citation>
    <scope>NUCLEOTIDE SEQUENCE [LARGE SCALE GENOMIC DNA]</scope>
    <source>
        <strain evidence="10 12">HR1</strain>
    </source>
</reference>
<dbReference type="Proteomes" id="UP000615446">
    <property type="component" value="Unassembled WGS sequence"/>
</dbReference>
<sequence length="620" mass="72946">MPYGTPSLDVAAKKLQEKKHTFQNDTSEGLTSRAVNKITPTPDAASQNSSFIPMGVFSNQELFEVDAMTNPRKKRKKYLVNQTEWRAPCDDEVPWLTKNSARKYKNTIQRLHYEIEEFVAYLCPTDIERMWRVFAIRRIEQCIKYSYPDAEIMVFGSFNTGLYLPTSDLDIVCFIKENSPDILKKIAQLLHYHRISEERPVTLAKAVVPIIKFREFHTKFNVDISFNQSSGYTSSRAMKNYLDQWPSLGNMVIIVKWFLKHYGLDDPSNGGMGGFTVFCMMLSFFQTHPLIRNGTLTPDNENLGVLLIEFFELYGLKFNFFKVAIRVNDGGEYVLKDKESWTTKIPRTNICIQDPSDSDNDIARSTRNTDIIFSHFEKAFQRLVVRVGSLERKYRNQDNEMSSRLNEESILSSIFFVPRKIIELRRELHRLYAENQKFANEYGGTKIIPPRFSYILYNFHHQIEYADKLRIEKASKLSSKNGTYKIKPIKTRKEYLDMASRCKDEVDTYREFPCKKSNFLLTTYGETYKKVFCSDVEYENNIKIKNRNKNEKYRFINEPSKGESSSGRYRRRFEESYERHKFDEITYFEHDSEEYDDDYNIQPAPKRRKGNRNNNKKYIS</sequence>
<dbReference type="InterPro" id="IPR054708">
    <property type="entry name" value="MTPAP-like_central"/>
</dbReference>
<dbReference type="GO" id="GO:0005730">
    <property type="term" value="C:nucleolus"/>
    <property type="evidence" value="ECO:0007669"/>
    <property type="project" value="TreeGrafter"/>
</dbReference>
<dbReference type="PANTHER" id="PTHR23092:SF15">
    <property type="entry name" value="INACTIVE NON-CANONICAL POLY(A) RNA POLYMERASE PROTEIN TRF4-2-RELATED"/>
    <property type="match status" value="1"/>
</dbReference>
<reference evidence="11" key="2">
    <citation type="submission" date="2019-10" db="EMBL/GenBank/DDBJ databases">
        <title>Conservation and host-specific expression of non-tandemly repeated heterogenous ribosome RNA gene in arbuscular mycorrhizal fungi.</title>
        <authorList>
            <person name="Maeda T."/>
            <person name="Kobayashi Y."/>
            <person name="Nakagawa T."/>
            <person name="Ezawa T."/>
            <person name="Yamaguchi K."/>
            <person name="Bino T."/>
            <person name="Nishimoto Y."/>
            <person name="Shigenobu S."/>
            <person name="Kawaguchi M."/>
        </authorList>
    </citation>
    <scope>NUCLEOTIDE SEQUENCE</scope>
    <source>
        <strain evidence="11">HR1</strain>
    </source>
</reference>
<name>A0A2Z6RVD7_9GLOM</name>
<dbReference type="GO" id="GO:0043634">
    <property type="term" value="P:polyadenylation-dependent ncRNA catabolic process"/>
    <property type="evidence" value="ECO:0007669"/>
    <property type="project" value="TreeGrafter"/>
</dbReference>
<evidence type="ECO:0000313" key="10">
    <source>
        <dbReference type="EMBL" id="GBC00472.1"/>
    </source>
</evidence>
<evidence type="ECO:0000256" key="6">
    <source>
        <dbReference type="ARBA" id="ARBA00022842"/>
    </source>
</evidence>
<dbReference type="PANTHER" id="PTHR23092">
    <property type="entry name" value="POLY(A) RNA POLYMERASE"/>
    <property type="match status" value="1"/>
</dbReference>
<dbReference type="AlphaFoldDB" id="A0A2Z6RVD7"/>
<dbReference type="GO" id="GO:0046872">
    <property type="term" value="F:metal ion binding"/>
    <property type="evidence" value="ECO:0007669"/>
    <property type="project" value="UniProtKB-KW"/>
</dbReference>
<evidence type="ECO:0000259" key="8">
    <source>
        <dbReference type="Pfam" id="PF03828"/>
    </source>
</evidence>
<feature type="domain" description="Poly(A) RNA polymerase mitochondrial-like central palm" evidence="9">
    <location>
        <begin position="112"/>
        <end position="242"/>
    </location>
</feature>
<proteinExistence type="inferred from homology"/>
<dbReference type="OrthoDB" id="273917at2759"/>
<dbReference type="Pfam" id="PF03828">
    <property type="entry name" value="PAP_assoc"/>
    <property type="match status" value="1"/>
</dbReference>
<dbReference type="Pfam" id="PF22600">
    <property type="entry name" value="MTPAP-like_central"/>
    <property type="match status" value="1"/>
</dbReference>
<dbReference type="FunFam" id="3.30.460.10:FF:000006">
    <property type="entry name" value="non-canonical poly(A) RNA polymerase PAPD5"/>
    <property type="match status" value="1"/>
</dbReference>
<dbReference type="EMBL" id="BEXD01003190">
    <property type="protein sequence ID" value="GBC00472.1"/>
    <property type="molecule type" value="Genomic_DNA"/>
</dbReference>
<dbReference type="InterPro" id="IPR002058">
    <property type="entry name" value="PAP_assoc"/>
</dbReference>
<dbReference type="Gene3D" id="1.10.1410.10">
    <property type="match status" value="1"/>
</dbReference>
<keyword evidence="4" id="KW-0808">Transferase</keyword>
<dbReference type="Proteomes" id="UP000247702">
    <property type="component" value="Unassembled WGS sequence"/>
</dbReference>
<feature type="domain" description="PAP-associated" evidence="8">
    <location>
        <begin position="302"/>
        <end position="360"/>
    </location>
</feature>
<dbReference type="InterPro" id="IPR045862">
    <property type="entry name" value="Trf4-like"/>
</dbReference>
<evidence type="ECO:0000313" key="11">
    <source>
        <dbReference type="EMBL" id="GET02031.1"/>
    </source>
</evidence>